<evidence type="ECO:0000256" key="2">
    <source>
        <dbReference type="ARBA" id="ARBA00023136"/>
    </source>
</evidence>
<dbReference type="PANTHER" id="PTHR40980">
    <property type="entry name" value="PLUG DOMAIN-CONTAINING PROTEIN"/>
    <property type="match status" value="1"/>
</dbReference>
<dbReference type="Proteomes" id="UP001257659">
    <property type="component" value="Unassembled WGS sequence"/>
</dbReference>
<dbReference type="Gene3D" id="2.170.130.10">
    <property type="entry name" value="TonB-dependent receptor, plug domain"/>
    <property type="match status" value="1"/>
</dbReference>
<dbReference type="InterPro" id="IPR037066">
    <property type="entry name" value="Plug_dom_sf"/>
</dbReference>
<dbReference type="InterPro" id="IPR036942">
    <property type="entry name" value="Beta-barrel_TonB_sf"/>
</dbReference>
<dbReference type="EMBL" id="JAVDQA010000001">
    <property type="protein sequence ID" value="MDR6299448.1"/>
    <property type="molecule type" value="Genomic_DNA"/>
</dbReference>
<evidence type="ECO:0000256" key="1">
    <source>
        <dbReference type="ARBA" id="ARBA00004442"/>
    </source>
</evidence>
<dbReference type="Gene3D" id="2.40.170.20">
    <property type="entry name" value="TonB-dependent receptor, beta-barrel domain"/>
    <property type="match status" value="1"/>
</dbReference>
<dbReference type="RefSeq" id="WP_309726147.1">
    <property type="nucleotide sequence ID" value="NZ_JAVDQA010000001.1"/>
</dbReference>
<keyword evidence="6" id="KW-0675">Receptor</keyword>
<keyword evidence="4" id="KW-0732">Signal</keyword>
<feature type="domain" description="TonB-dependent receptor plug" evidence="5">
    <location>
        <begin position="135"/>
        <end position="230"/>
    </location>
</feature>
<gene>
    <name evidence="6" type="ORF">GGR31_000064</name>
</gene>
<evidence type="ECO:0000256" key="4">
    <source>
        <dbReference type="SAM" id="SignalP"/>
    </source>
</evidence>
<name>A0ABU1K1H6_9FLAO</name>
<reference evidence="6 7" key="1">
    <citation type="submission" date="2023-07" db="EMBL/GenBank/DDBJ databases">
        <title>Genomic Encyclopedia of Type Strains, Phase IV (KMG-IV): sequencing the most valuable type-strain genomes for metagenomic binning, comparative biology and taxonomic classification.</title>
        <authorList>
            <person name="Goeker M."/>
        </authorList>
    </citation>
    <scope>NUCLEOTIDE SEQUENCE [LARGE SCALE GENOMIC DNA]</scope>
    <source>
        <strain evidence="6 7">DSM 102814</strain>
    </source>
</reference>
<organism evidence="6 7">
    <name type="scientific">Mesonia maritima</name>
    <dbReference type="NCBI Taxonomy" id="1793873"/>
    <lineage>
        <taxon>Bacteria</taxon>
        <taxon>Pseudomonadati</taxon>
        <taxon>Bacteroidota</taxon>
        <taxon>Flavobacteriia</taxon>
        <taxon>Flavobacteriales</taxon>
        <taxon>Flavobacteriaceae</taxon>
        <taxon>Mesonia</taxon>
    </lineage>
</organism>
<evidence type="ECO:0000313" key="6">
    <source>
        <dbReference type="EMBL" id="MDR6299448.1"/>
    </source>
</evidence>
<proteinExistence type="predicted"/>
<keyword evidence="3" id="KW-0998">Cell outer membrane</keyword>
<comment type="caution">
    <text evidence="6">The sequence shown here is derived from an EMBL/GenBank/DDBJ whole genome shotgun (WGS) entry which is preliminary data.</text>
</comment>
<dbReference type="PANTHER" id="PTHR40980:SF5">
    <property type="entry name" value="TONB-DEPENDENT RECEPTOR"/>
    <property type="match status" value="1"/>
</dbReference>
<accession>A0ABU1K1H6</accession>
<dbReference type="SUPFAM" id="SSF56935">
    <property type="entry name" value="Porins"/>
    <property type="match status" value="1"/>
</dbReference>
<sequence length="931" mass="103961">MKFLTLLFLSMLATVSYSQETGSIKGSLSDKETDNQPLPFANVVIKGTSKGTTTDFDGLYEINNVEPGTYTIVFSFVGYETKEIPNVAIKANQTTTVNGSLGSSAAALDAVMIKAVGRKDSEVALLLQQKDAVDIKESIGSQELAKMGVSDAATATSKISGVSASEGSGEVYVRGLGDRYLYTTLNGLPIPSDDIENKNIDLELFPTRVVESVSISKTYSASTSADQASGNVNIDSRSLTGTEELNISTRLGINTNAMQDGVRDNFKRSPNSEDMSFGFYSKNLSSKRALTEQTWNAQTTTLPINYRHTFRAGKKLGENFKVFLTGSQTSNYEYQSGLFQQYQNNYLDDYFNDIERFKKTINTTGLIDLGYKFNSKNNIRALSLFINKVTDEVYEAGRNGEGFVFEETDTDEGLSQFVRDQNIKQTRLWVNQLLGEHKIGESNNLEWGIGYNLVNADEPNRIRNEINFNEQEIELARMGGYQQRKSLQYIDDTEYNGRLSDEFKIINKDSLGLSIKVGGNYRNKERDFKSQFFGLSETEKGFLNPASLDNLSSVLTQENIDNGYLMLNEQGGIPDTYNAVLESRGAFLTTNFKLNRFNFNVGARFQKDNIDVKYDVGNAPGGRKGEVNKVYDNIYPSLNVKYSLNEENNFRLAGSKTITLPEFKEFAPFEYVDPTGLVTRGNRELEASTAYNLDLKWEFFPTSNELISLTGFYKLIEEPINKAQTRSASGVFSYFNSSNEGKIYGLELEANINILEANVETEEGINLDFGANVTRMWHTQDLKEFTNEQGRVVNTFRYNNKKDVGLQGASDWILNASLNFSTSWENPFIANLSANYASDKIFALGRAPLDQEQSDVLYNDSIIEKGFVVLNLTITQDLSENWTLRFTGKNLLNPEIERTQNVRPAGGTQRTETVSSYTRGAVLSLGVSYNL</sequence>
<keyword evidence="7" id="KW-1185">Reference proteome</keyword>
<evidence type="ECO:0000256" key="3">
    <source>
        <dbReference type="ARBA" id="ARBA00023237"/>
    </source>
</evidence>
<dbReference type="SUPFAM" id="SSF49464">
    <property type="entry name" value="Carboxypeptidase regulatory domain-like"/>
    <property type="match status" value="1"/>
</dbReference>
<evidence type="ECO:0000313" key="7">
    <source>
        <dbReference type="Proteomes" id="UP001257659"/>
    </source>
</evidence>
<keyword evidence="2" id="KW-0472">Membrane</keyword>
<comment type="subcellular location">
    <subcellularLocation>
        <location evidence="1">Cell outer membrane</location>
    </subcellularLocation>
</comment>
<dbReference type="Pfam" id="PF07715">
    <property type="entry name" value="Plug"/>
    <property type="match status" value="1"/>
</dbReference>
<evidence type="ECO:0000259" key="5">
    <source>
        <dbReference type="Pfam" id="PF07715"/>
    </source>
</evidence>
<feature type="chain" id="PRO_5046550025" evidence="4">
    <location>
        <begin position="19"/>
        <end position="931"/>
    </location>
</feature>
<dbReference type="InterPro" id="IPR012910">
    <property type="entry name" value="Plug_dom"/>
</dbReference>
<dbReference type="Gene3D" id="2.60.40.1120">
    <property type="entry name" value="Carboxypeptidase-like, regulatory domain"/>
    <property type="match status" value="1"/>
</dbReference>
<dbReference type="InterPro" id="IPR008969">
    <property type="entry name" value="CarboxyPept-like_regulatory"/>
</dbReference>
<protein>
    <submittedName>
        <fullName evidence="6">Outer membrane receptor protein involved in Fe transport</fullName>
    </submittedName>
</protein>
<dbReference type="Pfam" id="PF13715">
    <property type="entry name" value="CarbopepD_reg_2"/>
    <property type="match status" value="1"/>
</dbReference>
<feature type="signal peptide" evidence="4">
    <location>
        <begin position="1"/>
        <end position="18"/>
    </location>
</feature>